<organism evidence="1 2">
    <name type="scientific">Violaceomyces palustris</name>
    <dbReference type="NCBI Taxonomy" id="1673888"/>
    <lineage>
        <taxon>Eukaryota</taxon>
        <taxon>Fungi</taxon>
        <taxon>Dikarya</taxon>
        <taxon>Basidiomycota</taxon>
        <taxon>Ustilaginomycotina</taxon>
        <taxon>Ustilaginomycetes</taxon>
        <taxon>Violaceomycetales</taxon>
        <taxon>Violaceomycetaceae</taxon>
        <taxon>Violaceomyces</taxon>
    </lineage>
</organism>
<proteinExistence type="predicted"/>
<name>A0ACD0NW71_9BASI</name>
<gene>
    <name evidence="1" type="ORF">IE53DRAFT_387657</name>
</gene>
<protein>
    <submittedName>
        <fullName evidence="1">Uncharacterized protein</fullName>
    </submittedName>
</protein>
<evidence type="ECO:0000313" key="1">
    <source>
        <dbReference type="EMBL" id="PWN50072.1"/>
    </source>
</evidence>
<sequence length="117" mass="12827">MCLYVRSEAEQGPKHVGGQGRAPLGSESGWIPPFPKLDWHPLQGGRGGSISDVGWLWIGSPGLSMLACVCVRFLVLWVPSRPRTLELTPRLECMHTSDSDSASCNNHHGGEQVRTYE</sequence>
<evidence type="ECO:0000313" key="2">
    <source>
        <dbReference type="Proteomes" id="UP000245626"/>
    </source>
</evidence>
<dbReference type="EMBL" id="KZ819972">
    <property type="protein sequence ID" value="PWN50072.1"/>
    <property type="molecule type" value="Genomic_DNA"/>
</dbReference>
<accession>A0ACD0NW71</accession>
<reference evidence="1 2" key="1">
    <citation type="journal article" date="2018" name="Mol. Biol. Evol.">
        <title>Broad Genomic Sampling Reveals a Smut Pathogenic Ancestry of the Fungal Clade Ustilaginomycotina.</title>
        <authorList>
            <person name="Kijpornyongpan T."/>
            <person name="Mondo S.J."/>
            <person name="Barry K."/>
            <person name="Sandor L."/>
            <person name="Lee J."/>
            <person name="Lipzen A."/>
            <person name="Pangilinan J."/>
            <person name="LaButti K."/>
            <person name="Hainaut M."/>
            <person name="Henrissat B."/>
            <person name="Grigoriev I.V."/>
            <person name="Spatafora J.W."/>
            <person name="Aime M.C."/>
        </authorList>
    </citation>
    <scope>NUCLEOTIDE SEQUENCE [LARGE SCALE GENOMIC DNA]</scope>
    <source>
        <strain evidence="1 2">SA 807</strain>
    </source>
</reference>
<dbReference type="Proteomes" id="UP000245626">
    <property type="component" value="Unassembled WGS sequence"/>
</dbReference>
<keyword evidence="2" id="KW-1185">Reference proteome</keyword>